<dbReference type="Proteomes" id="UP001142055">
    <property type="component" value="Chromosome 1"/>
</dbReference>
<comment type="caution">
    <text evidence="1">The sequence shown here is derived from an EMBL/GenBank/DDBJ whole genome shotgun (WGS) entry which is preliminary data.</text>
</comment>
<evidence type="ECO:0000313" key="1">
    <source>
        <dbReference type="EMBL" id="KAJ6221857.1"/>
    </source>
</evidence>
<protein>
    <submittedName>
        <fullName evidence="1">Uncharacterized protein</fullName>
    </submittedName>
</protein>
<keyword evidence="2" id="KW-1185">Reference proteome</keyword>
<evidence type="ECO:0000313" key="2">
    <source>
        <dbReference type="Proteomes" id="UP001142055"/>
    </source>
</evidence>
<reference evidence="1" key="1">
    <citation type="submission" date="2022-12" db="EMBL/GenBank/DDBJ databases">
        <title>Genome assemblies of Blomia tropicalis.</title>
        <authorList>
            <person name="Cui Y."/>
        </authorList>
    </citation>
    <scope>NUCLEOTIDE SEQUENCE</scope>
    <source>
        <tissue evidence="1">Adult mites</tissue>
    </source>
</reference>
<proteinExistence type="predicted"/>
<dbReference type="AlphaFoldDB" id="A0A9Q0MA05"/>
<name>A0A9Q0MA05_BLOTA</name>
<gene>
    <name evidence="1" type="ORF">RDWZM_000402</name>
</gene>
<dbReference type="EMBL" id="JAPWDV010000001">
    <property type="protein sequence ID" value="KAJ6221857.1"/>
    <property type="molecule type" value="Genomic_DNA"/>
</dbReference>
<organism evidence="1 2">
    <name type="scientific">Blomia tropicalis</name>
    <name type="common">Mite</name>
    <dbReference type="NCBI Taxonomy" id="40697"/>
    <lineage>
        <taxon>Eukaryota</taxon>
        <taxon>Metazoa</taxon>
        <taxon>Ecdysozoa</taxon>
        <taxon>Arthropoda</taxon>
        <taxon>Chelicerata</taxon>
        <taxon>Arachnida</taxon>
        <taxon>Acari</taxon>
        <taxon>Acariformes</taxon>
        <taxon>Sarcoptiformes</taxon>
        <taxon>Astigmata</taxon>
        <taxon>Glycyphagoidea</taxon>
        <taxon>Echimyopodidae</taxon>
        <taxon>Blomia</taxon>
    </lineage>
</organism>
<accession>A0A9Q0MA05</accession>
<sequence length="328" mass="37689">MKARYSRLHLRRRFAKMFNRLLSTINLWLCPNRSNGSNLSQSSSFNWSSEFGPSSINPNVSNVSHHHIHQPHYHHHQHNSPLEDTLKCIEKNVNHVNVDNSYNLQTIKQTISTLSTLSTSSSSTLQSESKDAPIESTQNSCFCNHCVELNYDTNLMVEQQHNHHYHHHHSSLWNCNCANNEQRNMSVNGGSIKSDPCYQAPQFIDYQFHSNVQYVDVHNHPPLSNENGNNRASFGLTMNENDYLVEKSRSMLFKMSNERVTFTGADGDDEDEEVVIVELDDDDDDELIDDNSECDEVIESDDVLEDEIDIDDIEATNLNLDAYLRKNY</sequence>